<reference evidence="2" key="1">
    <citation type="journal article" date="2019" name="Int. J. Syst. Evol. Microbiol.">
        <title>The Global Catalogue of Microorganisms (GCM) 10K type strain sequencing project: providing services to taxonomists for standard genome sequencing and annotation.</title>
        <authorList>
            <consortium name="The Broad Institute Genomics Platform"/>
            <consortium name="The Broad Institute Genome Sequencing Center for Infectious Disease"/>
            <person name="Wu L."/>
            <person name="Ma J."/>
        </authorList>
    </citation>
    <scope>NUCLEOTIDE SEQUENCE [LARGE SCALE GENOMIC DNA]</scope>
    <source>
        <strain evidence="2">TBRC 5832</strain>
    </source>
</reference>
<keyword evidence="2" id="KW-1185">Reference proteome</keyword>
<dbReference type="EMBL" id="JBHSBL010000024">
    <property type="protein sequence ID" value="MFC4070575.1"/>
    <property type="molecule type" value="Genomic_DNA"/>
</dbReference>
<sequence>MLYKSPEQKIRTRVVRRTAVTVRPPQSPRRRDTTVQMIQTGANVLLLGLAFLTYHDQQDLMRDQLKLNARALERTEQRHAAEVTYWEAATYPKIADPRERVTLTMVRNMSAKPVTDVVLLQEGGENSFAPQVYIRMIPPCTEMKVWVQRGHLYDAWQRVGRSMRFGDLGFWHTARMDFVVGGKRWEATDRSLTPRPARSYDTWTPPEIAAARMVRDAQVTVTPECGDGE</sequence>
<gene>
    <name evidence="1" type="ORF">ACFO0C_37060</name>
</gene>
<evidence type="ECO:0000313" key="2">
    <source>
        <dbReference type="Proteomes" id="UP001595867"/>
    </source>
</evidence>
<comment type="caution">
    <text evidence="1">The sequence shown here is derived from an EMBL/GenBank/DDBJ whole genome shotgun (WGS) entry which is preliminary data.</text>
</comment>
<organism evidence="1 2">
    <name type="scientific">Actinoplanes subglobosus</name>
    <dbReference type="NCBI Taxonomy" id="1547892"/>
    <lineage>
        <taxon>Bacteria</taxon>
        <taxon>Bacillati</taxon>
        <taxon>Actinomycetota</taxon>
        <taxon>Actinomycetes</taxon>
        <taxon>Micromonosporales</taxon>
        <taxon>Micromonosporaceae</taxon>
        <taxon>Actinoplanes</taxon>
    </lineage>
</organism>
<dbReference type="RefSeq" id="WP_378071447.1">
    <property type="nucleotide sequence ID" value="NZ_JBHSBL010000024.1"/>
</dbReference>
<evidence type="ECO:0000313" key="1">
    <source>
        <dbReference type="EMBL" id="MFC4070575.1"/>
    </source>
</evidence>
<proteinExistence type="predicted"/>
<accession>A0ABV8J9C0</accession>
<protein>
    <submittedName>
        <fullName evidence="1">Uncharacterized protein</fullName>
    </submittedName>
</protein>
<dbReference type="Proteomes" id="UP001595867">
    <property type="component" value="Unassembled WGS sequence"/>
</dbReference>
<name>A0ABV8J9C0_9ACTN</name>